<reference evidence="3 4" key="1">
    <citation type="journal article" date="2011" name="J. Bacteriol.">
        <title>Genome sequence of Haloplasma contractile, an unusual contractile bacterium from a deep-sea anoxic brine lake.</title>
        <authorList>
            <person name="Antunes A."/>
            <person name="Alam I."/>
            <person name="El Dorry H."/>
            <person name="Siam R."/>
            <person name="Robertson A."/>
            <person name="Bajic V.B."/>
            <person name="Stingl U."/>
        </authorList>
    </citation>
    <scope>NUCLEOTIDE SEQUENCE [LARGE SCALE GENOMIC DNA]</scope>
    <source>
        <strain evidence="3 4">SSD-17B</strain>
    </source>
</reference>
<feature type="region of interest" description="Disordered" evidence="1">
    <location>
        <begin position="26"/>
        <end position="47"/>
    </location>
</feature>
<keyword evidence="4" id="KW-1185">Reference proteome</keyword>
<dbReference type="RefSeq" id="WP_008824606.1">
    <property type="nucleotide sequence ID" value="NZ_AFNU02000014.1"/>
</dbReference>
<evidence type="ECO:0000256" key="1">
    <source>
        <dbReference type="SAM" id="MobiDB-lite"/>
    </source>
</evidence>
<organism evidence="3 4">
    <name type="scientific">Haloplasma contractile SSD-17B</name>
    <dbReference type="NCBI Taxonomy" id="1033810"/>
    <lineage>
        <taxon>Bacteria</taxon>
        <taxon>Bacillati</taxon>
        <taxon>Mycoplasmatota</taxon>
        <taxon>Mollicutes</taxon>
        <taxon>Haloplasmatales</taxon>
        <taxon>Haloplasmataceae</taxon>
        <taxon>Haloplasma</taxon>
    </lineage>
</organism>
<dbReference type="OrthoDB" id="1650483at2"/>
<dbReference type="AlphaFoldDB" id="U2DRK3"/>
<feature type="signal peptide" evidence="2">
    <location>
        <begin position="1"/>
        <end position="21"/>
    </location>
</feature>
<keyword evidence="2" id="KW-0732">Signal</keyword>
<sequence>MKKFLSIFAIISLFLITGCMNDDGDLNDTQGNNEETPEDTGDESYDAGTYKVGTDLVAGEYYLVSNEDEEGKLKINECDESCSKVLVDKEFSNNYYVAVTEGHSITVEGAVMYSVNHKPNPGITYISSMTIEEGMYKVGTDIPEGSYMLDNIDQTGYFKILSGLGKDATIIDEGSINLNVSKHLAKGQYIIIEGSSMYYNMH</sequence>
<dbReference type="PROSITE" id="PS51257">
    <property type="entry name" value="PROKAR_LIPOPROTEIN"/>
    <property type="match status" value="1"/>
</dbReference>
<evidence type="ECO:0000256" key="2">
    <source>
        <dbReference type="SAM" id="SignalP"/>
    </source>
</evidence>
<dbReference type="EMBL" id="AFNU02000014">
    <property type="protein sequence ID" value="ERJ11207.1"/>
    <property type="molecule type" value="Genomic_DNA"/>
</dbReference>
<evidence type="ECO:0000313" key="3">
    <source>
        <dbReference type="EMBL" id="ERJ11207.1"/>
    </source>
</evidence>
<dbReference type="InParanoid" id="U2DRK3"/>
<gene>
    <name evidence="3" type="ORF">HLPCO_002776</name>
</gene>
<feature type="compositionally biased region" description="Acidic residues" evidence="1">
    <location>
        <begin position="35"/>
        <end position="45"/>
    </location>
</feature>
<proteinExistence type="predicted"/>
<keyword evidence="3" id="KW-0449">Lipoprotein</keyword>
<evidence type="ECO:0000313" key="4">
    <source>
        <dbReference type="Proteomes" id="UP000005707"/>
    </source>
</evidence>
<name>U2DRK3_9MOLU</name>
<protein>
    <submittedName>
        <fullName evidence="3">Membrane lipoprotein</fullName>
    </submittedName>
</protein>
<comment type="caution">
    <text evidence="3">The sequence shown here is derived from an EMBL/GenBank/DDBJ whole genome shotgun (WGS) entry which is preliminary data.</text>
</comment>
<reference evidence="3 4" key="2">
    <citation type="journal article" date="2013" name="PLoS ONE">
        <title>INDIGO - INtegrated Data Warehouse of MIcrobial GenOmes with Examples from the Red Sea Extremophiles.</title>
        <authorList>
            <person name="Alam I."/>
            <person name="Antunes A."/>
            <person name="Kamau A.A."/>
            <person name="Ba Alawi W."/>
            <person name="Kalkatawi M."/>
            <person name="Stingl U."/>
            <person name="Bajic V.B."/>
        </authorList>
    </citation>
    <scope>NUCLEOTIDE SEQUENCE [LARGE SCALE GENOMIC DNA]</scope>
    <source>
        <strain evidence="3 4">SSD-17B</strain>
    </source>
</reference>
<dbReference type="STRING" id="1033810.HLPCO_002776"/>
<accession>U2DRK3</accession>
<feature type="chain" id="PRO_5004625208" evidence="2">
    <location>
        <begin position="22"/>
        <end position="202"/>
    </location>
</feature>
<dbReference type="Proteomes" id="UP000005707">
    <property type="component" value="Unassembled WGS sequence"/>
</dbReference>